<comment type="caution">
    <text evidence="2">The sequence shown here is derived from an EMBL/GenBank/DDBJ whole genome shotgun (WGS) entry which is preliminary data.</text>
</comment>
<keyword evidence="1" id="KW-0472">Membrane</keyword>
<gene>
    <name evidence="2" type="ORF">LUA448_LOCUS30708</name>
</gene>
<name>A0A818NGN2_9BILA</name>
<dbReference type="SUPFAM" id="SSF81321">
    <property type="entry name" value="Family A G protein-coupled receptor-like"/>
    <property type="match status" value="1"/>
</dbReference>
<dbReference type="EMBL" id="CAJNYD010004519">
    <property type="protein sequence ID" value="CAF3606523.1"/>
    <property type="molecule type" value="Genomic_DNA"/>
</dbReference>
<evidence type="ECO:0000313" key="3">
    <source>
        <dbReference type="Proteomes" id="UP000663833"/>
    </source>
</evidence>
<accession>A0A818NGN2</accession>
<evidence type="ECO:0000313" key="2">
    <source>
        <dbReference type="EMBL" id="CAF3606523.1"/>
    </source>
</evidence>
<feature type="transmembrane region" description="Helical" evidence="1">
    <location>
        <begin position="87"/>
        <end position="106"/>
    </location>
</feature>
<evidence type="ECO:0000256" key="1">
    <source>
        <dbReference type="SAM" id="Phobius"/>
    </source>
</evidence>
<reference evidence="2" key="1">
    <citation type="submission" date="2021-02" db="EMBL/GenBank/DDBJ databases">
        <authorList>
            <person name="Nowell W R."/>
        </authorList>
    </citation>
    <scope>NUCLEOTIDE SEQUENCE</scope>
</reference>
<dbReference type="Proteomes" id="UP000663833">
    <property type="component" value="Unassembled WGS sequence"/>
</dbReference>
<organism evidence="2 3">
    <name type="scientific">Rotaria socialis</name>
    <dbReference type="NCBI Taxonomy" id="392032"/>
    <lineage>
        <taxon>Eukaryota</taxon>
        <taxon>Metazoa</taxon>
        <taxon>Spiralia</taxon>
        <taxon>Gnathifera</taxon>
        <taxon>Rotifera</taxon>
        <taxon>Eurotatoria</taxon>
        <taxon>Bdelloidea</taxon>
        <taxon>Philodinida</taxon>
        <taxon>Philodinidae</taxon>
        <taxon>Rotaria</taxon>
    </lineage>
</organism>
<dbReference type="AlphaFoldDB" id="A0A818NGN2"/>
<keyword evidence="1" id="KW-0812">Transmembrane</keyword>
<feature type="transmembrane region" description="Helical" evidence="1">
    <location>
        <begin position="36"/>
        <end position="54"/>
    </location>
</feature>
<proteinExistence type="predicted"/>
<keyword evidence="1" id="KW-1133">Transmembrane helix</keyword>
<feature type="transmembrane region" description="Helical" evidence="1">
    <location>
        <begin position="7"/>
        <end position="24"/>
    </location>
</feature>
<protein>
    <submittedName>
        <fullName evidence="2">Uncharacterized protein</fullName>
    </submittedName>
</protein>
<sequence>MGTYLRVLISPSILLNTLCIFVLARSRLSNKSITVVFLRFLAVFDILAITLKFIRAEINYQSIVKMRDVSFMTPFFCKTLYLTQKRACYICYLAVIILALANSPFIKLADVGPANNQRVFCGLIKYSLIIDITTASILPIALATTVNILIAVTLHRVSHTPFDWFVADEKVDLRSSTMSTMDKKFLPNVYPLPSSKSSSVIADTRQVTRMF</sequence>
<feature type="transmembrane region" description="Helical" evidence="1">
    <location>
        <begin position="126"/>
        <end position="152"/>
    </location>
</feature>